<feature type="compositionally biased region" description="Acidic residues" evidence="1">
    <location>
        <begin position="65"/>
        <end position="74"/>
    </location>
</feature>
<feature type="region of interest" description="Disordered" evidence="1">
    <location>
        <begin position="24"/>
        <end position="115"/>
    </location>
</feature>
<dbReference type="Gene3D" id="3.40.50.1820">
    <property type="entry name" value="alpha/beta hydrolase"/>
    <property type="match status" value="1"/>
</dbReference>
<sequence>MDALVDGMNGFGVDDRYLSKHMWSPRPSKTERAGAHPLYHPPLPPPPPGIRLGGALPRKKGEHSTDDDDEEEGDTYNHKGSNSRRSREKRKNQRPKSSPTTPTSPSPPTPPPVQYEAADIEFPRVNPTIDEIINKYASVRTRSPTPSVPGATKSHNVVVSSTRTSNPRNQTNTPVKELDSNPGDASEDTEMVSRSSVDSVTAEAMKTVRTQRAALSHRRPPLQNTRSFSNNRASVYSDNTIDLTTRSPRSENGHEPSIYSYSVHSEPTYEFLSLPTSKQPPASHAIAQYLRSKRLTTLLKLTRSPHGSLEHPLTVSLADLGCSTGYPLVVFLGLGCVRHVIGVYDEMAECLGLRLIAIDRWGLGRTQRPRQKSARGIPEWASVVNEVLDQLGIDQCSVMAHSAGSPYALAFANRYPHRVLGDVCLLAPWVGEGAGYKWLKYVPNGLLRTAQAAEWKVQAWMLGKPPTIAYEGIGFDLQKEKEQISHNGQSLDPTSLPSPCGSDQHLASSPVTGRPSISSSVFSDYDDLRDFEGRFESQSTVGALPSRQLEKVQATDDKRAKKKGSRTFFKLKGGNPHPPSPPPEKITPSAPRTLKALRSMGSLRGKDKNSSRRPKTAPKPPLSSPQLPQIDTKLEFGIENWKSRTPSPAEPPPSSFKRLEGVRSISLGTTNSRSPYSYYPPSPPIPSLPTTPTSQTHTGSSYDASLASALIAASHAESAKGTHNDLLLILNHDRVPWGFSYQEYPHTVAVWYGDKDERIAVSAVRWLEQTMGTERCKVEVVKGADHGLMYNTNVVLDVFDKVHEYAKMWKRASPSLRSEI</sequence>
<feature type="domain" description="AB hydrolase-1" evidence="2">
    <location>
        <begin position="330"/>
        <end position="427"/>
    </location>
</feature>
<organism evidence="3 4">
    <name type="scientific">Thelephora terrestris</name>
    <dbReference type="NCBI Taxonomy" id="56493"/>
    <lineage>
        <taxon>Eukaryota</taxon>
        <taxon>Fungi</taxon>
        <taxon>Dikarya</taxon>
        <taxon>Basidiomycota</taxon>
        <taxon>Agaricomycotina</taxon>
        <taxon>Agaricomycetes</taxon>
        <taxon>Thelephorales</taxon>
        <taxon>Thelephoraceae</taxon>
        <taxon>Thelephora</taxon>
    </lineage>
</organism>
<feature type="compositionally biased region" description="Polar residues" evidence="1">
    <location>
        <begin position="505"/>
        <end position="519"/>
    </location>
</feature>
<dbReference type="InterPro" id="IPR000073">
    <property type="entry name" value="AB_hydrolase_1"/>
</dbReference>
<accession>A0A9P6L7W7</accession>
<dbReference type="OrthoDB" id="435520at2759"/>
<dbReference type="PANTHER" id="PTHR43433">
    <property type="entry name" value="HYDROLASE, ALPHA/BETA FOLD FAMILY PROTEIN"/>
    <property type="match status" value="1"/>
</dbReference>
<feature type="region of interest" description="Disordered" evidence="1">
    <location>
        <begin position="140"/>
        <end position="233"/>
    </location>
</feature>
<feature type="region of interest" description="Disordered" evidence="1">
    <location>
        <begin position="538"/>
        <end position="589"/>
    </location>
</feature>
<evidence type="ECO:0000313" key="3">
    <source>
        <dbReference type="EMBL" id="KAF9786100.1"/>
    </source>
</evidence>
<feature type="compositionally biased region" description="Pro residues" evidence="1">
    <location>
        <begin position="576"/>
        <end position="585"/>
    </location>
</feature>
<reference evidence="3" key="2">
    <citation type="submission" date="2020-11" db="EMBL/GenBank/DDBJ databases">
        <authorList>
            <consortium name="DOE Joint Genome Institute"/>
            <person name="Kuo A."/>
            <person name="Miyauchi S."/>
            <person name="Kiss E."/>
            <person name="Drula E."/>
            <person name="Kohler A."/>
            <person name="Sanchez-Garcia M."/>
            <person name="Andreopoulos B."/>
            <person name="Barry K.W."/>
            <person name="Bonito G."/>
            <person name="Buee M."/>
            <person name="Carver A."/>
            <person name="Chen C."/>
            <person name="Cichocki N."/>
            <person name="Clum A."/>
            <person name="Culley D."/>
            <person name="Crous P.W."/>
            <person name="Fauchery L."/>
            <person name="Girlanda M."/>
            <person name="Hayes R."/>
            <person name="Keri Z."/>
            <person name="Labutti K."/>
            <person name="Lipzen A."/>
            <person name="Lombard V."/>
            <person name="Magnuson J."/>
            <person name="Maillard F."/>
            <person name="Morin E."/>
            <person name="Murat C."/>
            <person name="Nolan M."/>
            <person name="Ohm R."/>
            <person name="Pangilinan J."/>
            <person name="Pereira M."/>
            <person name="Perotto S."/>
            <person name="Peter M."/>
            <person name="Riley R."/>
            <person name="Sitrit Y."/>
            <person name="Stielow B."/>
            <person name="Szollosi G."/>
            <person name="Zifcakova L."/>
            <person name="Stursova M."/>
            <person name="Spatafora J.W."/>
            <person name="Tedersoo L."/>
            <person name="Vaario L.-M."/>
            <person name="Yamada A."/>
            <person name="Yan M."/>
            <person name="Wang P."/>
            <person name="Xu J."/>
            <person name="Bruns T."/>
            <person name="Baldrian P."/>
            <person name="Vilgalys R."/>
            <person name="Henrissat B."/>
            <person name="Grigoriev I.V."/>
            <person name="Hibbett D."/>
            <person name="Nagy L.G."/>
            <person name="Martin F.M."/>
        </authorList>
    </citation>
    <scope>NUCLEOTIDE SEQUENCE</scope>
    <source>
        <strain evidence="3">UH-Tt-Lm1</strain>
    </source>
</reference>
<reference evidence="3" key="1">
    <citation type="journal article" date="2020" name="Nat. Commun.">
        <title>Large-scale genome sequencing of mycorrhizal fungi provides insights into the early evolution of symbiotic traits.</title>
        <authorList>
            <person name="Miyauchi S."/>
            <person name="Kiss E."/>
            <person name="Kuo A."/>
            <person name="Drula E."/>
            <person name="Kohler A."/>
            <person name="Sanchez-Garcia M."/>
            <person name="Morin E."/>
            <person name="Andreopoulos B."/>
            <person name="Barry K.W."/>
            <person name="Bonito G."/>
            <person name="Buee M."/>
            <person name="Carver A."/>
            <person name="Chen C."/>
            <person name="Cichocki N."/>
            <person name="Clum A."/>
            <person name="Culley D."/>
            <person name="Crous P.W."/>
            <person name="Fauchery L."/>
            <person name="Girlanda M."/>
            <person name="Hayes R.D."/>
            <person name="Keri Z."/>
            <person name="LaButti K."/>
            <person name="Lipzen A."/>
            <person name="Lombard V."/>
            <person name="Magnuson J."/>
            <person name="Maillard F."/>
            <person name="Murat C."/>
            <person name="Nolan M."/>
            <person name="Ohm R.A."/>
            <person name="Pangilinan J."/>
            <person name="Pereira M.F."/>
            <person name="Perotto S."/>
            <person name="Peter M."/>
            <person name="Pfister S."/>
            <person name="Riley R."/>
            <person name="Sitrit Y."/>
            <person name="Stielow J.B."/>
            <person name="Szollosi G."/>
            <person name="Zifcakova L."/>
            <person name="Stursova M."/>
            <person name="Spatafora J.W."/>
            <person name="Tedersoo L."/>
            <person name="Vaario L.M."/>
            <person name="Yamada A."/>
            <person name="Yan M."/>
            <person name="Wang P."/>
            <person name="Xu J."/>
            <person name="Bruns T."/>
            <person name="Baldrian P."/>
            <person name="Vilgalys R."/>
            <person name="Dunand C."/>
            <person name="Henrissat B."/>
            <person name="Grigoriev I.V."/>
            <person name="Hibbett D."/>
            <person name="Nagy L.G."/>
            <person name="Martin F.M."/>
        </authorList>
    </citation>
    <scope>NUCLEOTIDE SEQUENCE</scope>
    <source>
        <strain evidence="3">UH-Tt-Lm1</strain>
    </source>
</reference>
<gene>
    <name evidence="3" type="ORF">BJ322DRAFT_1099815</name>
</gene>
<evidence type="ECO:0000313" key="4">
    <source>
        <dbReference type="Proteomes" id="UP000736335"/>
    </source>
</evidence>
<dbReference type="Proteomes" id="UP000736335">
    <property type="component" value="Unassembled WGS sequence"/>
</dbReference>
<evidence type="ECO:0000259" key="2">
    <source>
        <dbReference type="Pfam" id="PF00561"/>
    </source>
</evidence>
<feature type="compositionally biased region" description="Basic residues" evidence="1">
    <location>
        <begin position="81"/>
        <end position="94"/>
    </location>
</feature>
<evidence type="ECO:0000256" key="1">
    <source>
        <dbReference type="SAM" id="MobiDB-lite"/>
    </source>
</evidence>
<dbReference type="InterPro" id="IPR029058">
    <property type="entry name" value="AB_hydrolase_fold"/>
</dbReference>
<feature type="region of interest" description="Disordered" evidence="1">
    <location>
        <begin position="667"/>
        <end position="700"/>
    </location>
</feature>
<dbReference type="Pfam" id="PF00561">
    <property type="entry name" value="Abhydrolase_1"/>
    <property type="match status" value="1"/>
</dbReference>
<feature type="compositionally biased region" description="Polar residues" evidence="1">
    <location>
        <begin position="222"/>
        <end position="233"/>
    </location>
</feature>
<proteinExistence type="predicted"/>
<feature type="region of interest" description="Disordered" evidence="1">
    <location>
        <begin position="601"/>
        <end position="629"/>
    </location>
</feature>
<name>A0A9P6L7W7_9AGAM</name>
<dbReference type="PANTHER" id="PTHR43433:SF10">
    <property type="entry name" value="AB HYDROLASE-1 DOMAIN-CONTAINING PROTEIN"/>
    <property type="match status" value="1"/>
</dbReference>
<feature type="compositionally biased region" description="Pro residues" evidence="1">
    <location>
        <begin position="39"/>
        <end position="49"/>
    </location>
</feature>
<dbReference type="EMBL" id="WIUZ02000006">
    <property type="protein sequence ID" value="KAF9786100.1"/>
    <property type="molecule type" value="Genomic_DNA"/>
</dbReference>
<feature type="compositionally biased region" description="Polar residues" evidence="1">
    <location>
        <begin position="153"/>
        <end position="174"/>
    </location>
</feature>
<feature type="compositionally biased region" description="Basic and acidic residues" evidence="1">
    <location>
        <begin position="548"/>
        <end position="559"/>
    </location>
</feature>
<feature type="compositionally biased region" description="Pro residues" evidence="1">
    <location>
        <begin position="102"/>
        <end position="113"/>
    </location>
</feature>
<dbReference type="SUPFAM" id="SSF53474">
    <property type="entry name" value="alpha/beta-Hydrolases"/>
    <property type="match status" value="1"/>
</dbReference>
<feature type="compositionally biased region" description="Pro residues" evidence="1">
    <location>
        <begin position="678"/>
        <end position="689"/>
    </location>
</feature>
<feature type="compositionally biased region" description="Low complexity" evidence="1">
    <location>
        <begin position="690"/>
        <end position="700"/>
    </location>
</feature>
<dbReference type="InterPro" id="IPR050471">
    <property type="entry name" value="AB_hydrolase"/>
</dbReference>
<feature type="compositionally biased region" description="Polar residues" evidence="1">
    <location>
        <begin position="485"/>
        <end position="497"/>
    </location>
</feature>
<dbReference type="AlphaFoldDB" id="A0A9P6L7W7"/>
<feature type="region of interest" description="Disordered" evidence="1">
    <location>
        <begin position="482"/>
        <end position="519"/>
    </location>
</feature>
<keyword evidence="4" id="KW-1185">Reference proteome</keyword>
<protein>
    <recommendedName>
        <fullName evidence="2">AB hydrolase-1 domain-containing protein</fullName>
    </recommendedName>
</protein>
<comment type="caution">
    <text evidence="3">The sequence shown here is derived from an EMBL/GenBank/DDBJ whole genome shotgun (WGS) entry which is preliminary data.</text>
</comment>